<keyword evidence="1" id="KW-0812">Transmembrane</keyword>
<keyword evidence="3" id="KW-1185">Reference proteome</keyword>
<feature type="transmembrane region" description="Helical" evidence="1">
    <location>
        <begin position="171"/>
        <end position="190"/>
    </location>
</feature>
<accession>A0A7W1WPM1</accession>
<dbReference type="EMBL" id="JACEIQ010000003">
    <property type="protein sequence ID" value="MBA4493604.1"/>
    <property type="molecule type" value="Genomic_DNA"/>
</dbReference>
<organism evidence="2 3">
    <name type="scientific">Paenactinomyces guangxiensis</name>
    <dbReference type="NCBI Taxonomy" id="1490290"/>
    <lineage>
        <taxon>Bacteria</taxon>
        <taxon>Bacillati</taxon>
        <taxon>Bacillota</taxon>
        <taxon>Bacilli</taxon>
        <taxon>Bacillales</taxon>
        <taxon>Thermoactinomycetaceae</taxon>
        <taxon>Paenactinomyces</taxon>
    </lineage>
</organism>
<dbReference type="AlphaFoldDB" id="A0A7W1WPM1"/>
<dbReference type="Pfam" id="PF12730">
    <property type="entry name" value="ABC2_membrane_4"/>
    <property type="match status" value="1"/>
</dbReference>
<feature type="transmembrane region" description="Helical" evidence="1">
    <location>
        <begin position="16"/>
        <end position="34"/>
    </location>
</feature>
<keyword evidence="1" id="KW-1133">Transmembrane helix</keyword>
<evidence type="ECO:0000313" key="3">
    <source>
        <dbReference type="Proteomes" id="UP000535491"/>
    </source>
</evidence>
<comment type="caution">
    <text evidence="2">The sequence shown here is derived from an EMBL/GenBank/DDBJ whole genome shotgun (WGS) entry which is preliminary data.</text>
</comment>
<evidence type="ECO:0000256" key="1">
    <source>
        <dbReference type="SAM" id="Phobius"/>
    </source>
</evidence>
<evidence type="ECO:0000313" key="2">
    <source>
        <dbReference type="EMBL" id="MBA4493604.1"/>
    </source>
</evidence>
<sequence length="191" mass="22025">MFKDIFQADWVKLRRSVVWLIALGIPLFLSVVGIRNYTEHFDVFREEGITGWMGAWTQVEFLYGMLLCPVLVGVYVSLLCHFEHLGGGWKQMLSFPVSRSGVYFSKMLWAWLLVGITNFLVLALFLLIGNMFDVEGSIPWAAFLMMIFKGWLSSLTLVAVLLWVSTRWSHFGLPIALNFCFCITQCYYFPH</sequence>
<protein>
    <submittedName>
        <fullName evidence="2">ABC transporter permease</fullName>
    </submittedName>
</protein>
<feature type="transmembrane region" description="Helical" evidence="1">
    <location>
        <begin position="108"/>
        <end position="128"/>
    </location>
</feature>
<feature type="transmembrane region" description="Helical" evidence="1">
    <location>
        <begin position="61"/>
        <end position="82"/>
    </location>
</feature>
<keyword evidence="1" id="KW-0472">Membrane</keyword>
<proteinExistence type="predicted"/>
<gene>
    <name evidence="2" type="ORF">H1191_04720</name>
</gene>
<reference evidence="2 3" key="1">
    <citation type="submission" date="2020-07" db="EMBL/GenBank/DDBJ databases">
        <authorList>
            <person name="Feng H."/>
        </authorList>
    </citation>
    <scope>NUCLEOTIDE SEQUENCE [LARGE SCALE GENOMIC DNA]</scope>
    <source>
        <strain evidence="3">s-10</strain>
    </source>
</reference>
<dbReference type="RefSeq" id="WP_181750845.1">
    <property type="nucleotide sequence ID" value="NZ_JACEIQ010000003.1"/>
</dbReference>
<name>A0A7W1WPM1_9BACL</name>
<dbReference type="Proteomes" id="UP000535491">
    <property type="component" value="Unassembled WGS sequence"/>
</dbReference>
<feature type="transmembrane region" description="Helical" evidence="1">
    <location>
        <begin position="140"/>
        <end position="164"/>
    </location>
</feature>
<dbReference type="CDD" id="cd21809">
    <property type="entry name" value="ABC-2_lan_permease-like"/>
    <property type="match status" value="1"/>
</dbReference>